<dbReference type="InParanoid" id="A0A1Y2AD93"/>
<evidence type="ECO:0000313" key="3">
    <source>
        <dbReference type="Proteomes" id="UP000193986"/>
    </source>
</evidence>
<evidence type="ECO:0000256" key="1">
    <source>
        <dbReference type="SAM" id="MobiDB-lite"/>
    </source>
</evidence>
<name>A0A1Y2AD93_9TREE</name>
<feature type="region of interest" description="Disordered" evidence="1">
    <location>
        <begin position="22"/>
        <end position="55"/>
    </location>
</feature>
<sequence length="241" mass="26673">MPLRHADEDELSRLFADLALTTSVDQEDETARDVESEEQAPTPDEGVSPDGPREVEVSTCEVLSASEEDSVIRSPNELVSACQDYSAAEQVPTPSQASHAILNGSTQAGDLELPISNPSTNDLNSSTLSLRQSRLEVSLNWMANVVVIDTQLSSKRFDLFEIRKDIRYQQHVIDDSEVTLALWNELNSTAARYYVSVLESRIKCARDRLGALNKDRTRLEWDVEFSESLAAILSAACHTGF</sequence>
<comment type="caution">
    <text evidence="2">The sequence shown here is derived from an EMBL/GenBank/DDBJ whole genome shotgun (WGS) entry which is preliminary data.</text>
</comment>
<gene>
    <name evidence="2" type="ORF">BCR39DRAFT_562921</name>
</gene>
<accession>A0A1Y2AD93</accession>
<dbReference type="AlphaFoldDB" id="A0A1Y2AD93"/>
<dbReference type="Proteomes" id="UP000193986">
    <property type="component" value="Unassembled WGS sequence"/>
</dbReference>
<organism evidence="2 3">
    <name type="scientific">Naematelia encephala</name>
    <dbReference type="NCBI Taxonomy" id="71784"/>
    <lineage>
        <taxon>Eukaryota</taxon>
        <taxon>Fungi</taxon>
        <taxon>Dikarya</taxon>
        <taxon>Basidiomycota</taxon>
        <taxon>Agaricomycotina</taxon>
        <taxon>Tremellomycetes</taxon>
        <taxon>Tremellales</taxon>
        <taxon>Naemateliaceae</taxon>
        <taxon>Naematelia</taxon>
    </lineage>
</organism>
<keyword evidence="3" id="KW-1185">Reference proteome</keyword>
<dbReference type="EMBL" id="MCFC01000133">
    <property type="protein sequence ID" value="ORY20513.1"/>
    <property type="molecule type" value="Genomic_DNA"/>
</dbReference>
<proteinExistence type="predicted"/>
<reference evidence="2 3" key="1">
    <citation type="submission" date="2016-07" db="EMBL/GenBank/DDBJ databases">
        <title>Pervasive Adenine N6-methylation of Active Genes in Fungi.</title>
        <authorList>
            <consortium name="DOE Joint Genome Institute"/>
            <person name="Mondo S.J."/>
            <person name="Dannebaum R.O."/>
            <person name="Kuo R.C."/>
            <person name="Labutti K."/>
            <person name="Haridas S."/>
            <person name="Kuo A."/>
            <person name="Salamov A."/>
            <person name="Ahrendt S.R."/>
            <person name="Lipzen A."/>
            <person name="Sullivan W."/>
            <person name="Andreopoulos W.B."/>
            <person name="Clum A."/>
            <person name="Lindquist E."/>
            <person name="Daum C."/>
            <person name="Ramamoorthy G.K."/>
            <person name="Gryganskyi A."/>
            <person name="Culley D."/>
            <person name="Magnuson J.K."/>
            <person name="James T.Y."/>
            <person name="O'Malley M.A."/>
            <person name="Stajich J.E."/>
            <person name="Spatafora J.W."/>
            <person name="Visel A."/>
            <person name="Grigoriev I.V."/>
        </authorList>
    </citation>
    <scope>NUCLEOTIDE SEQUENCE [LARGE SCALE GENOMIC DNA]</scope>
    <source>
        <strain evidence="2 3">68-887.2</strain>
    </source>
</reference>
<evidence type="ECO:0000313" key="2">
    <source>
        <dbReference type="EMBL" id="ORY20513.1"/>
    </source>
</evidence>
<protein>
    <submittedName>
        <fullName evidence="2">Uncharacterized protein</fullName>
    </submittedName>
</protein>